<evidence type="ECO:0000313" key="7">
    <source>
        <dbReference type="Proteomes" id="UP000011603"/>
    </source>
</evidence>
<evidence type="ECO:0000313" key="9">
    <source>
        <dbReference type="Proteomes" id="UP000299011"/>
    </source>
</evidence>
<name>I3R942_HALMT</name>
<evidence type="ECO:0000313" key="5">
    <source>
        <dbReference type="EMBL" id="QCQ77429.1"/>
    </source>
</evidence>
<evidence type="ECO:0000313" key="2">
    <source>
        <dbReference type="EMBL" id="AFK20752.1"/>
    </source>
</evidence>
<dbReference type="AlphaFoldDB" id="I3R942"/>
<geneLocation type="plasmid" evidence="3 8">
    <name>HMPLAS3</name>
</geneLocation>
<dbReference type="Proteomes" id="UP000299011">
    <property type="component" value="Plasmid pHME132"/>
</dbReference>
<dbReference type="HOGENOM" id="CLU_2032804_0_0_2"/>
<geneLocation type="plasmid" evidence="5 9">
    <name>pHME132</name>
</geneLocation>
<organism evidence="2 6">
    <name type="scientific">Haloferax mediterranei (strain ATCC 33500 / DSM 1411 / JCM 8866 / NBRC 14739 / NCIMB 2177 / R-4)</name>
    <name type="common">Halobacterium mediterranei</name>
    <dbReference type="NCBI Taxonomy" id="523841"/>
    <lineage>
        <taxon>Archaea</taxon>
        <taxon>Methanobacteriati</taxon>
        <taxon>Methanobacteriota</taxon>
        <taxon>Stenosarchaea group</taxon>
        <taxon>Halobacteria</taxon>
        <taxon>Halobacteriales</taxon>
        <taxon>Haloferacaceae</taxon>
        <taxon>Haloferax</taxon>
    </lineage>
</organism>
<dbReference type="EMBL" id="AOLO01000014">
    <property type="protein sequence ID" value="ELZ97577.1"/>
    <property type="molecule type" value="Genomic_DNA"/>
</dbReference>
<gene>
    <name evidence="2" type="primary">traG/TRAD</name>
    <name evidence="2" type="ordered locus">HFX_4058</name>
    <name evidence="3" type="ORF">BM92_19510</name>
    <name evidence="4" type="ORF">C439_16713</name>
    <name evidence="5" type="ORF">E6P09_19140</name>
</gene>
<reference evidence="3 8" key="4">
    <citation type="submission" date="2014-04" db="EMBL/GenBank/DDBJ databases">
        <title>Transcriptional profiles of Haloferax mediterranei on the basis of nitrogen availability.</title>
        <authorList>
            <person name="Bautista V."/>
        </authorList>
    </citation>
    <scope>NUCLEOTIDE SEQUENCE [LARGE SCALE GENOMIC DNA]</scope>
    <source>
        <strain evidence="3">ATCC 33500</strain>
        <strain evidence="8">ATCC 33500 / DSM 1411 / JCM 8866 / NBRC 14739 / NCIMB 2177 / R-4</strain>
        <plasmid evidence="3">HMPLAS3</plasmid>
        <plasmid evidence="8">Plasmid HMPLAS3</plasmid>
    </source>
</reference>
<keyword evidence="2" id="KW-0614">Plasmid</keyword>
<reference evidence="2 6" key="2">
    <citation type="journal article" date="2012" name="J. Bacteriol.">
        <title>Complete genome sequence of the metabolically versatile halophilic archaeon Haloferax mediterranei, a poly(3-hydroxybutyrate-co-3-hydroxyvalerate) producer.</title>
        <authorList>
            <person name="Han J."/>
            <person name="Zhang F."/>
            <person name="Hou J."/>
            <person name="Liu X."/>
            <person name="Li M."/>
            <person name="Liu H."/>
            <person name="Cai L."/>
            <person name="Zhang B."/>
            <person name="Chen Y."/>
            <person name="Zhou J."/>
            <person name="Hu S."/>
            <person name="Xiang H."/>
        </authorList>
    </citation>
    <scope>NUCLEOTIDE SEQUENCE [LARGE SCALE GENOMIC DNA]</scope>
    <source>
        <strain evidence="6">ATCC 33500 / DSM 1411 / JCM 8866 / NBRC 14739 / NCIMB 2177 / R-4</strain>
        <strain evidence="2">CGMCC 1.2087</strain>
        <plasmid evidence="6">pHM100</plasmid>
    </source>
</reference>
<feature type="compositionally biased region" description="Basic and acidic residues" evidence="1">
    <location>
        <begin position="102"/>
        <end position="121"/>
    </location>
</feature>
<evidence type="ECO:0000313" key="4">
    <source>
        <dbReference type="EMBL" id="ELZ97577.1"/>
    </source>
</evidence>
<proteinExistence type="predicted"/>
<dbReference type="EMBL" id="CP007552">
    <property type="protein sequence ID" value="AHZ23996.1"/>
    <property type="molecule type" value="Genomic_DNA"/>
</dbReference>
<reference evidence="2" key="5">
    <citation type="submission" date="2014-05" db="EMBL/GenBank/DDBJ databases">
        <authorList>
            <person name="Wang L."/>
            <person name="Yang H."/>
            <person name="Xiang H."/>
        </authorList>
    </citation>
    <scope>NUCLEOTIDE SEQUENCE</scope>
    <source>
        <strain evidence="2">CGMCC 1.2087</strain>
        <plasmid evidence="2">pHM100</plasmid>
    </source>
</reference>
<dbReference type="RefSeq" id="WP_004060504.1">
    <property type="nucleotide sequence ID" value="NZ_CP007552.1"/>
</dbReference>
<reference evidence="5 9" key="6">
    <citation type="submission" date="2019-04" db="EMBL/GenBank/DDBJ databases">
        <title>Methylomes of two halophilic Archaea, Haloarcula marismortui and Haloferax mediterranei.</title>
        <authorList>
            <person name="DasSarma S."/>
            <person name="DasSarma P."/>
            <person name="DasSarma S."/>
            <person name="Fomenkov A."/>
            <person name="Vincze T."/>
            <person name="Anton B.P."/>
            <person name="Roberts R.J."/>
        </authorList>
    </citation>
    <scope>NUCLEOTIDE SEQUENCE [LARGE SCALE GENOMIC DNA]</scope>
    <source>
        <strain evidence="5">ATCC 33500</strain>
        <strain evidence="9">ATCC 33500 / DSM 1411 / JCM 8866 / NBRC 14739 / NCIMB 2177 / R-4</strain>
        <plasmid evidence="5 9">pHME132</plasmid>
    </source>
</reference>
<evidence type="ECO:0000256" key="1">
    <source>
        <dbReference type="SAM" id="MobiDB-lite"/>
    </source>
</evidence>
<dbReference type="KEGG" id="hme:HFX_4058"/>
<accession>I3R942</accession>
<dbReference type="GeneID" id="40158579"/>
<reference evidence="2" key="1">
    <citation type="journal article" date="2012" name="Appl. Environ. Microbiol.">
        <title>Identification of the haloarchaeal phasin (PhaP) that functions in polyhydroxyalkanoate accumulation and granule formation in Haloferax mediterranei.</title>
        <authorList>
            <person name="Cai S."/>
            <person name="Cai L."/>
            <person name="Liu H."/>
            <person name="Liu X."/>
            <person name="Han J."/>
            <person name="Zhou J."/>
            <person name="Xiang H."/>
        </authorList>
    </citation>
    <scope>NUCLEOTIDE SEQUENCE</scope>
    <source>
        <strain evidence="2">CGMCC 1.2087</strain>
    </source>
</reference>
<protein>
    <submittedName>
        <fullName evidence="3">Conjugal transfer protein</fullName>
    </submittedName>
    <submittedName>
        <fullName evidence="2">Conjugation protein</fullName>
    </submittedName>
</protein>
<dbReference type="PATRIC" id="fig|523841.21.peg.3365"/>
<dbReference type="EMBL" id="CP039142">
    <property type="protein sequence ID" value="QCQ77429.1"/>
    <property type="molecule type" value="Genomic_DNA"/>
</dbReference>
<geneLocation type="plasmid" evidence="2 6">
    <name>pHM100</name>
</geneLocation>
<dbReference type="OrthoDB" id="214394at2157"/>
<dbReference type="EMBL" id="CP001869">
    <property type="protein sequence ID" value="AFK20752.1"/>
    <property type="molecule type" value="Genomic_DNA"/>
</dbReference>
<feature type="region of interest" description="Disordered" evidence="1">
    <location>
        <begin position="101"/>
        <end position="121"/>
    </location>
</feature>
<reference evidence="4 7" key="3">
    <citation type="journal article" date="2014" name="PLoS Genet.">
        <title>Phylogenetically driven sequencing of extremely halophilic archaea reveals strategies for static and dynamic osmo-response.</title>
        <authorList>
            <person name="Becker E.A."/>
            <person name="Seitzer P.M."/>
            <person name="Tritt A."/>
            <person name="Larsen D."/>
            <person name="Krusor M."/>
            <person name="Yao A.I."/>
            <person name="Wu D."/>
            <person name="Madern D."/>
            <person name="Eisen J.A."/>
            <person name="Darling A.E."/>
            <person name="Facciotti M.T."/>
        </authorList>
    </citation>
    <scope>NUCLEOTIDE SEQUENCE [LARGE SCALE GENOMIC DNA]</scope>
    <source>
        <strain evidence="4">ATCC 33500</strain>
        <strain evidence="7">ATCC 33500 / DSM 1411 / JCM 8866 / NBRC 14739 / NCIMB 2177 / R-4</strain>
    </source>
</reference>
<evidence type="ECO:0000313" key="8">
    <source>
        <dbReference type="Proteomes" id="UP000027075"/>
    </source>
</evidence>
<dbReference type="Proteomes" id="UP000027075">
    <property type="component" value="Plasmid HMPLAS3"/>
</dbReference>
<dbReference type="Proteomes" id="UP000006469">
    <property type="component" value="Plasmid pHM100"/>
</dbReference>
<dbReference type="Proteomes" id="UP000011603">
    <property type="component" value="Unassembled WGS sequence"/>
</dbReference>
<evidence type="ECO:0000313" key="3">
    <source>
        <dbReference type="EMBL" id="AHZ23996.1"/>
    </source>
</evidence>
<sequence>MVVAVEQVDQKLRWLFEGVDADPPSYDELANIRQRSQLLETTVDIDANEVVIRLTAAGEDVAAPDTGRVQAAGGRDHDDALLQIENELTALGFTVSVCTQDGSEKPNARATHPDRAETFAI</sequence>
<evidence type="ECO:0000313" key="6">
    <source>
        <dbReference type="Proteomes" id="UP000006469"/>
    </source>
</evidence>
<keyword evidence="7" id="KW-1185">Reference proteome</keyword>